<proteinExistence type="predicted"/>
<keyword evidence="1" id="KW-1133">Transmembrane helix</keyword>
<keyword evidence="3" id="KW-1185">Reference proteome</keyword>
<gene>
    <name evidence="2" type="ORF">GS601_07660</name>
</gene>
<dbReference type="AlphaFoldDB" id="A0A8J8CKZ3"/>
<dbReference type="Proteomes" id="UP000646053">
    <property type="component" value="Unassembled WGS sequence"/>
</dbReference>
<evidence type="ECO:0000313" key="2">
    <source>
        <dbReference type="EMBL" id="NDJ17165.1"/>
    </source>
</evidence>
<keyword evidence="1" id="KW-0812">Transmembrane</keyword>
<feature type="transmembrane region" description="Helical" evidence="1">
    <location>
        <begin position="65"/>
        <end position="91"/>
    </location>
</feature>
<evidence type="ECO:0000256" key="1">
    <source>
        <dbReference type="SAM" id="Phobius"/>
    </source>
</evidence>
<accession>A0A8J8CKZ3</accession>
<protein>
    <submittedName>
        <fullName evidence="2">Uncharacterized protein</fullName>
    </submittedName>
</protein>
<dbReference type="RefSeq" id="WP_162422680.1">
    <property type="nucleotide sequence ID" value="NZ_WVIE01000007.1"/>
</dbReference>
<organism evidence="2 3">
    <name type="scientific">Myxacorys almedinensis A</name>
    <dbReference type="NCBI Taxonomy" id="2690445"/>
    <lineage>
        <taxon>Bacteria</taxon>
        <taxon>Bacillati</taxon>
        <taxon>Cyanobacteriota</taxon>
        <taxon>Cyanophyceae</taxon>
        <taxon>Leptolyngbyales</taxon>
        <taxon>Leptolyngbyaceae</taxon>
        <taxon>Myxacorys</taxon>
        <taxon>Myxacorys almedinensis</taxon>
    </lineage>
</organism>
<dbReference type="EMBL" id="WVIE01000007">
    <property type="protein sequence ID" value="NDJ17165.1"/>
    <property type="molecule type" value="Genomic_DNA"/>
</dbReference>
<name>A0A8J8CKZ3_9CYAN</name>
<sequence length="99" mass="10547">MLYSLTSSYVRSLLLTLIVSFLAPVLLVGGALALLLGLGVCPLWSGTSQTLSTLVLSFLATFGNGNAWEGIVVIGGTCALVGALFDTYTFYRHYTLRKP</sequence>
<feature type="transmembrane region" description="Helical" evidence="1">
    <location>
        <begin position="12"/>
        <end position="45"/>
    </location>
</feature>
<keyword evidence="1" id="KW-0472">Membrane</keyword>
<reference evidence="2" key="1">
    <citation type="submission" date="2019-12" db="EMBL/GenBank/DDBJ databases">
        <title>High-Quality draft genome sequences of three cyanobacteria isolated from the limestone walls of the Old Cathedral of Coimbra.</title>
        <authorList>
            <person name="Tiago I."/>
            <person name="Soares F."/>
            <person name="Portugal A."/>
        </authorList>
    </citation>
    <scope>NUCLEOTIDE SEQUENCE</scope>
    <source>
        <strain evidence="2">A</strain>
    </source>
</reference>
<comment type="caution">
    <text evidence="2">The sequence shown here is derived from an EMBL/GenBank/DDBJ whole genome shotgun (WGS) entry which is preliminary data.</text>
</comment>
<evidence type="ECO:0000313" key="3">
    <source>
        <dbReference type="Proteomes" id="UP000646053"/>
    </source>
</evidence>